<dbReference type="AlphaFoldDB" id="A0AAV5MQR2"/>
<dbReference type="Proteomes" id="UP001054252">
    <property type="component" value="Unassembled WGS sequence"/>
</dbReference>
<name>A0AAV5MQR2_9ROSI</name>
<protein>
    <recommendedName>
        <fullName evidence="1">Reverse transcriptase zinc-binding domain-containing protein</fullName>
    </recommendedName>
</protein>
<evidence type="ECO:0000313" key="2">
    <source>
        <dbReference type="EMBL" id="GKV51887.1"/>
    </source>
</evidence>
<dbReference type="EMBL" id="BPVZ01000559">
    <property type="protein sequence ID" value="GKV51887.1"/>
    <property type="molecule type" value="Genomic_DNA"/>
</dbReference>
<dbReference type="Pfam" id="PF13966">
    <property type="entry name" value="zf-RVT"/>
    <property type="match status" value="1"/>
</dbReference>
<sequence>MEFRILGDGCTARMVFTTLVKPTPYLLLMVNLVILASTPGYGMVTSSRIWNGNIPSKVCAFTWKLVQNRIPFKLNLSKRGMCNFQDGLTCVFCTTVVEDTNHLFLHCKTAFNLWSKCFRWWGVEHVMPGTCWDAFNQHKDLFSNTTVKIGWDIIWFAITWTIWLARNEVIFQNKHLDEVKLFDLVQTRSFQWLKLKGEGKGITLFDWIQQPRLSTLTAFTKKRADI</sequence>
<proteinExistence type="predicted"/>
<dbReference type="PANTHER" id="PTHR33116">
    <property type="entry name" value="REVERSE TRANSCRIPTASE ZINC-BINDING DOMAIN-CONTAINING PROTEIN-RELATED-RELATED"/>
    <property type="match status" value="1"/>
</dbReference>
<reference evidence="2 3" key="1">
    <citation type="journal article" date="2021" name="Commun. Biol.">
        <title>The genome of Shorea leprosula (Dipterocarpaceae) highlights the ecological relevance of drought in aseasonal tropical rainforests.</title>
        <authorList>
            <person name="Ng K.K.S."/>
            <person name="Kobayashi M.J."/>
            <person name="Fawcett J.A."/>
            <person name="Hatakeyama M."/>
            <person name="Paape T."/>
            <person name="Ng C.H."/>
            <person name="Ang C.C."/>
            <person name="Tnah L.H."/>
            <person name="Lee C.T."/>
            <person name="Nishiyama T."/>
            <person name="Sese J."/>
            <person name="O'Brien M.J."/>
            <person name="Copetti D."/>
            <person name="Mohd Noor M.I."/>
            <person name="Ong R.C."/>
            <person name="Putra M."/>
            <person name="Sireger I.Z."/>
            <person name="Indrioko S."/>
            <person name="Kosugi Y."/>
            <person name="Izuno A."/>
            <person name="Isagi Y."/>
            <person name="Lee S.L."/>
            <person name="Shimizu K.K."/>
        </authorList>
    </citation>
    <scope>NUCLEOTIDE SEQUENCE [LARGE SCALE GENOMIC DNA]</scope>
    <source>
        <strain evidence="2">214</strain>
    </source>
</reference>
<keyword evidence="3" id="KW-1185">Reference proteome</keyword>
<evidence type="ECO:0000259" key="1">
    <source>
        <dbReference type="Pfam" id="PF13966"/>
    </source>
</evidence>
<accession>A0AAV5MQR2</accession>
<organism evidence="2 3">
    <name type="scientific">Rubroshorea leprosula</name>
    <dbReference type="NCBI Taxonomy" id="152421"/>
    <lineage>
        <taxon>Eukaryota</taxon>
        <taxon>Viridiplantae</taxon>
        <taxon>Streptophyta</taxon>
        <taxon>Embryophyta</taxon>
        <taxon>Tracheophyta</taxon>
        <taxon>Spermatophyta</taxon>
        <taxon>Magnoliopsida</taxon>
        <taxon>eudicotyledons</taxon>
        <taxon>Gunneridae</taxon>
        <taxon>Pentapetalae</taxon>
        <taxon>rosids</taxon>
        <taxon>malvids</taxon>
        <taxon>Malvales</taxon>
        <taxon>Dipterocarpaceae</taxon>
        <taxon>Rubroshorea</taxon>
    </lineage>
</organism>
<evidence type="ECO:0000313" key="3">
    <source>
        <dbReference type="Proteomes" id="UP001054252"/>
    </source>
</evidence>
<dbReference type="InterPro" id="IPR026960">
    <property type="entry name" value="RVT-Znf"/>
</dbReference>
<gene>
    <name evidence="2" type="ORF">SLEP1_g58506</name>
</gene>
<comment type="caution">
    <text evidence="2">The sequence shown here is derived from an EMBL/GenBank/DDBJ whole genome shotgun (WGS) entry which is preliminary data.</text>
</comment>
<feature type="domain" description="Reverse transcriptase zinc-binding" evidence="1">
    <location>
        <begin position="47"/>
        <end position="114"/>
    </location>
</feature>
<dbReference type="PANTHER" id="PTHR33116:SF75">
    <property type="entry name" value="RIBONUCLEASE H PROTEIN"/>
    <property type="match status" value="1"/>
</dbReference>